<organism evidence="3 4">
    <name type="scientific">Collimonas arenae</name>
    <dbReference type="NCBI Taxonomy" id="279058"/>
    <lineage>
        <taxon>Bacteria</taxon>
        <taxon>Pseudomonadati</taxon>
        <taxon>Pseudomonadota</taxon>
        <taxon>Betaproteobacteria</taxon>
        <taxon>Burkholderiales</taxon>
        <taxon>Oxalobacteraceae</taxon>
        <taxon>Collimonas</taxon>
    </lineage>
</organism>
<dbReference type="GO" id="GO:0009055">
    <property type="term" value="F:electron transfer activity"/>
    <property type="evidence" value="ECO:0007669"/>
    <property type="project" value="TreeGrafter"/>
</dbReference>
<keyword evidence="1" id="KW-0560">Oxidoreductase</keyword>
<evidence type="ECO:0000313" key="4">
    <source>
        <dbReference type="Proteomes" id="UP000071778"/>
    </source>
</evidence>
<accession>A0A127QDJ9</accession>
<dbReference type="Gene3D" id="3.40.50.360">
    <property type="match status" value="1"/>
</dbReference>
<dbReference type="EMBL" id="CP013235">
    <property type="protein sequence ID" value="AMP08120.1"/>
    <property type="molecule type" value="Genomic_DNA"/>
</dbReference>
<dbReference type="InterPro" id="IPR029039">
    <property type="entry name" value="Flavoprotein-like_sf"/>
</dbReference>
<protein>
    <submittedName>
        <fullName evidence="3">Glutathione-regulated potassium-efflux system ancillary protein kefF</fullName>
    </submittedName>
</protein>
<name>A0A127QDJ9_9BURK</name>
<dbReference type="PATRIC" id="fig|279058.18.peg.301"/>
<reference evidence="3 4" key="1">
    <citation type="submission" date="2015-11" db="EMBL/GenBank/DDBJ databases">
        <title>Exploring the genomic traits of fungus-feeding bacterial genus Collimonas.</title>
        <authorList>
            <person name="Song C."/>
            <person name="Schmidt R."/>
            <person name="de Jager V."/>
            <person name="Krzyzanowska D."/>
            <person name="Jongedijk E."/>
            <person name="Cankar K."/>
            <person name="Beekwilder J."/>
            <person name="van Veen A."/>
            <person name="de Boer W."/>
            <person name="van Veen J.A."/>
            <person name="Garbeva P."/>
        </authorList>
    </citation>
    <scope>NUCLEOTIDE SEQUENCE [LARGE SCALE GENOMIC DNA]</scope>
    <source>
        <strain evidence="3 4">Ter282</strain>
    </source>
</reference>
<dbReference type="InterPro" id="IPR046980">
    <property type="entry name" value="KefG/KefF"/>
</dbReference>
<proteinExistence type="predicted"/>
<dbReference type="RefSeq" id="WP_061536894.1">
    <property type="nucleotide sequence ID" value="NZ_CP013235.1"/>
</dbReference>
<sequence length="205" mass="23012">MTKPPQILILYAHPTPHHSRANRRLAEAAAKVPNVQVHDLYELYPDFHIPVRREQALVEQADLIVFQHPVQWYSMPALLKQWVDSVLTPGWAYGPGGTALHGKDFWLVATTGGSDRSYQADGHNLFPFAAFLPPFQQTAQLCGMRWLPPHMLFGAHQVSQKTLAAHIETYRKRLANYPNWPELLSTDALAPTPTAIPDKLADQPG</sequence>
<keyword evidence="4" id="KW-1185">Reference proteome</keyword>
<evidence type="ECO:0000313" key="3">
    <source>
        <dbReference type="EMBL" id="AMP08120.1"/>
    </source>
</evidence>
<gene>
    <name evidence="3" type="primary">kefF</name>
    <name evidence="3" type="ORF">CAter282_0298</name>
</gene>
<dbReference type="GO" id="GO:0010181">
    <property type="term" value="F:FMN binding"/>
    <property type="evidence" value="ECO:0007669"/>
    <property type="project" value="TreeGrafter"/>
</dbReference>
<dbReference type="Pfam" id="PF02525">
    <property type="entry name" value="Flavodoxin_2"/>
    <property type="match status" value="1"/>
</dbReference>
<dbReference type="PANTHER" id="PTHR47307:SF2">
    <property type="entry name" value="GLUTATHIONE-REGULATED POTASSIUM-EFFLUX SYSTEM ANCILLARY PROTEIN KEFF"/>
    <property type="match status" value="1"/>
</dbReference>
<dbReference type="AlphaFoldDB" id="A0A127QDJ9"/>
<dbReference type="SUPFAM" id="SSF52218">
    <property type="entry name" value="Flavoproteins"/>
    <property type="match status" value="1"/>
</dbReference>
<evidence type="ECO:0000256" key="1">
    <source>
        <dbReference type="ARBA" id="ARBA00023002"/>
    </source>
</evidence>
<dbReference type="PANTHER" id="PTHR47307">
    <property type="entry name" value="GLUTATHIONE-REGULATED POTASSIUM-EFFLUX SYSTEM ANCILLARY PROTEIN KEFG"/>
    <property type="match status" value="1"/>
</dbReference>
<dbReference type="InterPro" id="IPR003680">
    <property type="entry name" value="Flavodoxin_fold"/>
</dbReference>
<evidence type="ECO:0000259" key="2">
    <source>
        <dbReference type="Pfam" id="PF02525"/>
    </source>
</evidence>
<feature type="domain" description="Flavodoxin-like fold" evidence="2">
    <location>
        <begin position="6"/>
        <end position="174"/>
    </location>
</feature>
<dbReference type="GO" id="GO:0003955">
    <property type="term" value="F:NAD(P)H dehydrogenase (quinone) activity"/>
    <property type="evidence" value="ECO:0007669"/>
    <property type="project" value="TreeGrafter"/>
</dbReference>
<dbReference type="Proteomes" id="UP000071778">
    <property type="component" value="Chromosome"/>
</dbReference>